<comment type="catalytic activity">
    <reaction evidence="5">
        <text>L-threonine = acetaldehyde + glycine</text>
        <dbReference type="Rhea" id="RHEA:19625"/>
        <dbReference type="ChEBI" id="CHEBI:15343"/>
        <dbReference type="ChEBI" id="CHEBI:57305"/>
        <dbReference type="ChEBI" id="CHEBI:57926"/>
        <dbReference type="EC" id="4.1.2.48"/>
    </reaction>
</comment>
<keyword evidence="4 5" id="KW-0663">Pyridoxal phosphate</keyword>
<accession>A0A251WXE1</accession>
<dbReference type="PANTHER" id="PTHR48097">
    <property type="entry name" value="L-THREONINE ALDOLASE-RELATED"/>
    <property type="match status" value="1"/>
</dbReference>
<comment type="catalytic activity">
    <reaction evidence="5">
        <text>L-allo-threonine = acetaldehyde + glycine</text>
        <dbReference type="Rhea" id="RHEA:26209"/>
        <dbReference type="ChEBI" id="CHEBI:15343"/>
        <dbReference type="ChEBI" id="CHEBI:57305"/>
        <dbReference type="ChEBI" id="CHEBI:58585"/>
        <dbReference type="EC" id="4.1.2.48"/>
    </reaction>
</comment>
<dbReference type="Proteomes" id="UP000194664">
    <property type="component" value="Unassembled WGS sequence"/>
</dbReference>
<evidence type="ECO:0000313" key="8">
    <source>
        <dbReference type="Proteomes" id="UP000194664"/>
    </source>
</evidence>
<dbReference type="Gene3D" id="3.90.1150.10">
    <property type="entry name" value="Aspartate Aminotransferase, domain 1"/>
    <property type="match status" value="1"/>
</dbReference>
<comment type="cofactor">
    <cofactor evidence="1 5">
        <name>pyridoxal 5'-phosphate</name>
        <dbReference type="ChEBI" id="CHEBI:597326"/>
    </cofactor>
</comment>
<feature type="domain" description="Aromatic amino acid beta-eliminating lyase/threonine aldolase" evidence="6">
    <location>
        <begin position="3"/>
        <end position="292"/>
    </location>
</feature>
<comment type="subunit">
    <text evidence="3">Homotetramer.</text>
</comment>
<dbReference type="RefSeq" id="WP_086451639.1">
    <property type="nucleotide sequence ID" value="NZ_MSPP01000003.1"/>
</dbReference>
<dbReference type="InterPro" id="IPR015424">
    <property type="entry name" value="PyrdxlP-dep_Trfase"/>
</dbReference>
<evidence type="ECO:0000256" key="2">
    <source>
        <dbReference type="ARBA" id="ARBA00006966"/>
    </source>
</evidence>
<dbReference type="AlphaFoldDB" id="A0A251WXE1"/>
<dbReference type="PIRSF" id="PIRSF038940">
    <property type="entry name" value="Low_specificity_LTA"/>
    <property type="match status" value="1"/>
</dbReference>
<dbReference type="Gene3D" id="3.40.640.10">
    <property type="entry name" value="Type I PLP-dependent aspartate aminotransferase-like (Major domain)"/>
    <property type="match status" value="1"/>
</dbReference>
<dbReference type="EMBL" id="MSPP01000003">
    <property type="protein sequence ID" value="OUD09160.1"/>
    <property type="molecule type" value="Genomic_DNA"/>
</dbReference>
<name>A0A251WXE1_9RHOB</name>
<dbReference type="GO" id="GO:0006567">
    <property type="term" value="P:L-threonine catabolic process"/>
    <property type="evidence" value="ECO:0007669"/>
    <property type="project" value="UniProtKB-UniRule"/>
</dbReference>
<evidence type="ECO:0000256" key="3">
    <source>
        <dbReference type="ARBA" id="ARBA00011881"/>
    </source>
</evidence>
<evidence type="ECO:0000256" key="4">
    <source>
        <dbReference type="ARBA" id="ARBA00022898"/>
    </source>
</evidence>
<dbReference type="InterPro" id="IPR026273">
    <property type="entry name" value="Low_specificity_L-TA_bact"/>
</dbReference>
<protein>
    <recommendedName>
        <fullName evidence="5">L-threonine aldolase</fullName>
        <ecNumber evidence="5">4.1.2.48</ecNumber>
    </recommendedName>
</protein>
<sequence>MFFASDNTSPVHPKVMEALSKANSGYMPSYGNDPIMDSVRTKLRDIFDAPEAAIYLVATGSAANALSLSILNASYQTVFCHRNAHIEEDECGAPEFYMNGGKLALVDGEHAKMTPDTLRSVIAATGCGGVHGMQRGAVSITNVTEHGTVYTPAEIAALTAVARDYDLPCHMDGARFANAIAATGATPAEMTWKAGIDVLSFGGTKNGLMGCEAVIIFDPKRAWEFELRRKRGGHLFSKHRYLSAQMDAFVTDGLWIDLATHANAMGAELAQGLAQIDGITLAHPIDANMVFASMPNSLHRHMIASGARYNPWPDTADFNAKGDAIGRLVTSWSTTPADVQQFLSALQNR</sequence>
<reference evidence="7 8" key="1">
    <citation type="submission" date="2016-12" db="EMBL/GenBank/DDBJ databases">
        <title>The draft genome sequence of HSLHS2.</title>
        <authorList>
            <person name="Hu D."/>
            <person name="Wang L."/>
            <person name="Shao Z."/>
        </authorList>
    </citation>
    <scope>NUCLEOTIDE SEQUENCE [LARGE SCALE GENOMIC DNA]</scope>
    <source>
        <strain evidence="7">MCCC 1A06712</strain>
    </source>
</reference>
<gene>
    <name evidence="7" type="ORF">BVC71_10675</name>
</gene>
<keyword evidence="5" id="KW-0456">Lyase</keyword>
<evidence type="ECO:0000313" key="7">
    <source>
        <dbReference type="EMBL" id="OUD09160.1"/>
    </source>
</evidence>
<dbReference type="InterPro" id="IPR015421">
    <property type="entry name" value="PyrdxlP-dep_Trfase_major"/>
</dbReference>
<dbReference type="SUPFAM" id="SSF53383">
    <property type="entry name" value="PLP-dependent transferases"/>
    <property type="match status" value="1"/>
</dbReference>
<evidence type="ECO:0000259" key="6">
    <source>
        <dbReference type="Pfam" id="PF01212"/>
    </source>
</evidence>
<dbReference type="InterPro" id="IPR001597">
    <property type="entry name" value="ArAA_b-elim_lyase/Thr_aldolase"/>
</dbReference>
<evidence type="ECO:0000256" key="5">
    <source>
        <dbReference type="PIRNR" id="PIRNR038940"/>
    </source>
</evidence>
<dbReference type="GO" id="GO:0008732">
    <property type="term" value="F:L-allo-threonine aldolase activity"/>
    <property type="evidence" value="ECO:0007669"/>
    <property type="project" value="RHEA"/>
</dbReference>
<comment type="similarity">
    <text evidence="2 5">Belongs to the threonine aldolase family.</text>
</comment>
<dbReference type="PANTHER" id="PTHR48097:SF5">
    <property type="entry name" value="LOW SPECIFICITY L-THREONINE ALDOLASE"/>
    <property type="match status" value="1"/>
</dbReference>
<organism evidence="7 8">
    <name type="scientific">Marivivens niveibacter</name>
    <dbReference type="NCBI Taxonomy" id="1930667"/>
    <lineage>
        <taxon>Bacteria</taxon>
        <taxon>Pseudomonadati</taxon>
        <taxon>Pseudomonadota</taxon>
        <taxon>Alphaproteobacteria</taxon>
        <taxon>Rhodobacterales</taxon>
        <taxon>Paracoccaceae</taxon>
        <taxon>Marivivens group</taxon>
        <taxon>Marivivens</taxon>
    </lineage>
</organism>
<comment type="function">
    <text evidence="5">Catalyzes the cleavage of L-allo-threonine and L-threonine to glycine and acetaldehyde.</text>
</comment>
<comment type="caution">
    <text evidence="7">The sequence shown here is derived from an EMBL/GenBank/DDBJ whole genome shotgun (WGS) entry which is preliminary data.</text>
</comment>
<evidence type="ECO:0000256" key="1">
    <source>
        <dbReference type="ARBA" id="ARBA00001933"/>
    </source>
</evidence>
<dbReference type="Pfam" id="PF01212">
    <property type="entry name" value="Beta_elim_lyase"/>
    <property type="match status" value="1"/>
</dbReference>
<dbReference type="EC" id="4.1.2.48" evidence="5"/>
<keyword evidence="8" id="KW-1185">Reference proteome</keyword>
<dbReference type="OrthoDB" id="9774495at2"/>
<proteinExistence type="inferred from homology"/>
<dbReference type="InterPro" id="IPR015422">
    <property type="entry name" value="PyrdxlP-dep_Trfase_small"/>
</dbReference>